<proteinExistence type="predicted"/>
<dbReference type="GO" id="GO:0009897">
    <property type="term" value="C:external side of plasma membrane"/>
    <property type="evidence" value="ECO:0007669"/>
    <property type="project" value="TreeGrafter"/>
</dbReference>
<dbReference type="SUPFAM" id="SSF48726">
    <property type="entry name" value="Immunoglobulin"/>
    <property type="match status" value="1"/>
</dbReference>
<dbReference type="PANTHER" id="PTHR47011:SF1">
    <property type="entry name" value="CD226 ANTIGEN"/>
    <property type="match status" value="1"/>
</dbReference>
<dbReference type="Proteomes" id="UP000824782">
    <property type="component" value="Unassembled WGS sequence"/>
</dbReference>
<keyword evidence="4" id="KW-1185">Reference proteome</keyword>
<dbReference type="AlphaFoldDB" id="A0AAV7BFI0"/>
<reference evidence="3" key="1">
    <citation type="thesis" date="2020" institute="ProQuest LLC" country="789 East Eisenhower Parkway, Ann Arbor, MI, USA">
        <title>Comparative Genomics and Chromosome Evolution.</title>
        <authorList>
            <person name="Mudd A.B."/>
        </authorList>
    </citation>
    <scope>NUCLEOTIDE SEQUENCE</scope>
    <source>
        <strain evidence="3">237g6f4</strain>
        <tissue evidence="3">Blood</tissue>
    </source>
</reference>
<feature type="domain" description="Ig-like" evidence="2">
    <location>
        <begin position="29"/>
        <end position="106"/>
    </location>
</feature>
<evidence type="ECO:0000313" key="4">
    <source>
        <dbReference type="Proteomes" id="UP000824782"/>
    </source>
</evidence>
<dbReference type="Pfam" id="PF07686">
    <property type="entry name" value="V-set"/>
    <property type="match status" value="1"/>
</dbReference>
<dbReference type="InterPro" id="IPR042842">
    <property type="entry name" value="CD226"/>
</dbReference>
<dbReference type="PROSITE" id="PS50835">
    <property type="entry name" value="IG_LIKE"/>
    <property type="match status" value="1"/>
</dbReference>
<dbReference type="SMART" id="SM00406">
    <property type="entry name" value="IGv"/>
    <property type="match status" value="1"/>
</dbReference>
<evidence type="ECO:0000259" key="2">
    <source>
        <dbReference type="PROSITE" id="PS50835"/>
    </source>
</evidence>
<evidence type="ECO:0000313" key="3">
    <source>
        <dbReference type="EMBL" id="KAG8571355.1"/>
    </source>
</evidence>
<dbReference type="InterPro" id="IPR007110">
    <property type="entry name" value="Ig-like_dom"/>
</dbReference>
<feature type="chain" id="PRO_5043596887" description="Ig-like domain-containing protein" evidence="1">
    <location>
        <begin position="19"/>
        <end position="260"/>
    </location>
</feature>
<gene>
    <name evidence="3" type="ORF">GDO81_011611</name>
</gene>
<protein>
    <recommendedName>
        <fullName evidence="2">Ig-like domain-containing protein</fullName>
    </recommendedName>
</protein>
<dbReference type="GO" id="GO:0002729">
    <property type="term" value="P:positive regulation of natural killer cell cytokine production"/>
    <property type="evidence" value="ECO:0007669"/>
    <property type="project" value="InterPro"/>
</dbReference>
<name>A0AAV7BFI0_ENGPU</name>
<keyword evidence="1" id="KW-0732">Signal</keyword>
<dbReference type="InterPro" id="IPR013783">
    <property type="entry name" value="Ig-like_fold"/>
</dbReference>
<accession>A0AAV7BFI0</accession>
<dbReference type="GO" id="GO:0002891">
    <property type="term" value="P:positive regulation of immunoglobulin mediated immune response"/>
    <property type="evidence" value="ECO:0007669"/>
    <property type="project" value="TreeGrafter"/>
</dbReference>
<dbReference type="Gene3D" id="2.60.40.10">
    <property type="entry name" value="Immunoglobulins"/>
    <property type="match status" value="2"/>
</dbReference>
<evidence type="ECO:0000256" key="1">
    <source>
        <dbReference type="SAM" id="SignalP"/>
    </source>
</evidence>
<feature type="signal peptide" evidence="1">
    <location>
        <begin position="1"/>
        <end position="18"/>
    </location>
</feature>
<dbReference type="EMBL" id="WNYA01000005">
    <property type="protein sequence ID" value="KAG8571355.1"/>
    <property type="molecule type" value="Genomic_DNA"/>
</dbReference>
<dbReference type="InterPro" id="IPR036179">
    <property type="entry name" value="Ig-like_dom_sf"/>
</dbReference>
<dbReference type="GO" id="GO:0050839">
    <property type="term" value="F:cell adhesion molecule binding"/>
    <property type="evidence" value="ECO:0007669"/>
    <property type="project" value="TreeGrafter"/>
</dbReference>
<dbReference type="InterPro" id="IPR013106">
    <property type="entry name" value="Ig_V-set"/>
</dbReference>
<organism evidence="3 4">
    <name type="scientific">Engystomops pustulosus</name>
    <name type="common">Tungara frog</name>
    <name type="synonym">Physalaemus pustulosus</name>
    <dbReference type="NCBI Taxonomy" id="76066"/>
    <lineage>
        <taxon>Eukaryota</taxon>
        <taxon>Metazoa</taxon>
        <taxon>Chordata</taxon>
        <taxon>Craniata</taxon>
        <taxon>Vertebrata</taxon>
        <taxon>Euteleostomi</taxon>
        <taxon>Amphibia</taxon>
        <taxon>Batrachia</taxon>
        <taxon>Anura</taxon>
        <taxon>Neobatrachia</taxon>
        <taxon>Hyloidea</taxon>
        <taxon>Leptodactylidae</taxon>
        <taxon>Leiuperinae</taxon>
        <taxon>Engystomops</taxon>
    </lineage>
</organism>
<dbReference type="PANTHER" id="PTHR47011">
    <property type="entry name" value="CD226 ANTIGEN"/>
    <property type="match status" value="1"/>
</dbReference>
<sequence length="260" mass="29602">MKMLCALLFLQMFKTVQLEIVDSTLILRSTITLDCKYSGSETAVQIHWAKVNGSYEETICTIHRSYGKYISPTYMSRLAFVLENSSLDLSITLKETSKADLGIYVCYMALFPAGTMKKVTEVKAVDFSHIEPLSRLDLKEKSNITLNFLYTGLRDVNQVIVQKFTNGKMDLVMYCQRQTNGRKLLSYGFDFLTRSVGNCSALQNITLIIQHAAITDKGVYECQFQSHDMNQAVSVDVHIQTLGKVTIQFLYIQYMSTQRR</sequence>
<comment type="caution">
    <text evidence="3">The sequence shown here is derived from an EMBL/GenBank/DDBJ whole genome shotgun (WGS) entry which is preliminary data.</text>
</comment>